<dbReference type="AlphaFoldDB" id="A0A9X3CJ79"/>
<sequence length="396" mass="46458">MHLRPLRQLFSRNGTWAIYLSKHISEIREVVVDNVTRMMACGSASMGSRLYKCKNSGCTYTKYLNQSCKSRACSSCGVKSTERWIRQQQHVLPDCEWQHITFTMPSTLWPLFRHNRWLLNRLFKCAVDILTTWAKRQGLEIGVFCALHTYGRKLNWNCHVHASATRGGICQRTGLWKPIYFKAKVTEACWRAAITQLLKEHYSELDLSADDCPFVRHEEDWFAFLRSQYRRRWKLHFGKKTDQQHKTVNYLGRYLKRPPISGSRLHHYSKGGQLTFEYLNHRTGEKEMLTLAAEELICRLIEHIPDKHFKMIRYYGFLSNRRRGEMLPKVYDALEMESKDAPILPCYASMLKKLANVDPYECLLCKEGLEFVSFRAGETREELIRKTILEGQLRSA</sequence>
<evidence type="ECO:0000313" key="4">
    <source>
        <dbReference type="Proteomes" id="UP001155586"/>
    </source>
</evidence>
<dbReference type="NCBIfam" id="NF033538">
    <property type="entry name" value="transpos_IS91"/>
    <property type="match status" value="1"/>
</dbReference>
<dbReference type="PANTHER" id="PTHR37023">
    <property type="entry name" value="TRANSPOSASE"/>
    <property type="match status" value="1"/>
</dbReference>
<gene>
    <name evidence="3" type="ORF">MD483_22825</name>
</gene>
<dbReference type="EMBL" id="JAKRRX010000320">
    <property type="protein sequence ID" value="MCW8336645.1"/>
    <property type="molecule type" value="Genomic_DNA"/>
</dbReference>
<feature type="domain" description="Transposase zinc-binding" evidence="2">
    <location>
        <begin position="16"/>
        <end position="104"/>
    </location>
</feature>
<evidence type="ECO:0000259" key="1">
    <source>
        <dbReference type="Pfam" id="PF04986"/>
    </source>
</evidence>
<evidence type="ECO:0000313" key="3">
    <source>
        <dbReference type="EMBL" id="MCW8336645.1"/>
    </source>
</evidence>
<dbReference type="GO" id="GO:0004803">
    <property type="term" value="F:transposase activity"/>
    <property type="evidence" value="ECO:0007669"/>
    <property type="project" value="InterPro"/>
</dbReference>
<proteinExistence type="predicted"/>
<dbReference type="GO" id="GO:0003677">
    <property type="term" value="F:DNA binding"/>
    <property type="evidence" value="ECO:0007669"/>
    <property type="project" value="InterPro"/>
</dbReference>
<dbReference type="Pfam" id="PF14319">
    <property type="entry name" value="Zn_Tnp_IS91"/>
    <property type="match status" value="1"/>
</dbReference>
<comment type="caution">
    <text evidence="3">The sequence shown here is derived from an EMBL/GenBank/DDBJ whole genome shotgun (WGS) entry which is preliminary data.</text>
</comment>
<evidence type="ECO:0000259" key="2">
    <source>
        <dbReference type="Pfam" id="PF14319"/>
    </source>
</evidence>
<keyword evidence="4" id="KW-1185">Reference proteome</keyword>
<dbReference type="Proteomes" id="UP001155586">
    <property type="component" value="Unassembled WGS sequence"/>
</dbReference>
<organism evidence="3 4">
    <name type="scientific">Vibrio paucivorans</name>
    <dbReference type="NCBI Taxonomy" id="2829489"/>
    <lineage>
        <taxon>Bacteria</taxon>
        <taxon>Pseudomonadati</taxon>
        <taxon>Pseudomonadota</taxon>
        <taxon>Gammaproteobacteria</taxon>
        <taxon>Vibrionales</taxon>
        <taxon>Vibrionaceae</taxon>
        <taxon>Vibrio</taxon>
    </lineage>
</organism>
<feature type="domain" description="Transposase IS801/IS1294" evidence="1">
    <location>
        <begin position="142"/>
        <end position="322"/>
    </location>
</feature>
<dbReference type="PANTHER" id="PTHR37023:SF1">
    <property type="entry name" value="ISSOD25 TRANSPOSASE TNPA_ISSOD25"/>
    <property type="match status" value="1"/>
</dbReference>
<dbReference type="RefSeq" id="WP_265689717.1">
    <property type="nucleotide sequence ID" value="NZ_JAKRRX010000320.1"/>
</dbReference>
<dbReference type="InterPro" id="IPR007069">
    <property type="entry name" value="Transposase_32"/>
</dbReference>
<dbReference type="InterPro" id="IPR054832">
    <property type="entry name" value="transpos_IS91"/>
</dbReference>
<dbReference type="Pfam" id="PF04986">
    <property type="entry name" value="Y2_Tnp"/>
    <property type="match status" value="1"/>
</dbReference>
<dbReference type="GO" id="GO:0006313">
    <property type="term" value="P:DNA transposition"/>
    <property type="evidence" value="ECO:0007669"/>
    <property type="project" value="InterPro"/>
</dbReference>
<name>A0A9X3CJ79_9VIBR</name>
<protein>
    <submittedName>
        <fullName evidence="3">IS91 family transposase</fullName>
    </submittedName>
</protein>
<accession>A0A9X3CJ79</accession>
<dbReference type="InterPro" id="IPR026889">
    <property type="entry name" value="Zn_Tnp"/>
</dbReference>
<reference evidence="3" key="1">
    <citation type="submission" date="2022-02" db="EMBL/GenBank/DDBJ databases">
        <title>Vibrio sp. nov., a new bacterium isolated from Bohai sea, China.</title>
        <authorList>
            <person name="Yuan Y."/>
        </authorList>
    </citation>
    <scope>NUCLEOTIDE SEQUENCE</scope>
    <source>
        <strain evidence="3">DBSS07</strain>
    </source>
</reference>